<name>A0A022PX86_ERYGU</name>
<feature type="compositionally biased region" description="Basic and acidic residues" evidence="1">
    <location>
        <begin position="523"/>
        <end position="536"/>
    </location>
</feature>
<sequence length="602" mass="66001">MQEETLPTESTDINDKLIASSEWSRQKEAELNELLMKMMETKPVKSRTVVSASNKRQSLPSENRGGFYDDYKEKRDEKLRGEAAKKRPEKDKQFRAAQQILDVKKSQLMTSANAIDAGKKQIVKKLQKPQKIVSSQPANPKIESPKPAIVKKASPKASSLPATRKSWPSMPSPRATGASPAKTPVPASSTGPNAMPTRRRSQPTTPVSHPSSTIDKSQTRVKSVKSSQSDSKKPSATETKQQHSVTKPKKTAKSKVQSFPEDLASSTKPSLYNKVTKKSSVVPLESKPFLRKGSGTTSGVNPAVKKKTSSPQEPLKLSEDLTMAAENATVSNSYDILIIEHEEKEIEELKIDAGIESVVSASRSPHKYEDNRDENEGNLGNPTMDDVIDKAVEPEFKGEEAEEEEPTISPTAWVEIEEHENHTVLSGDRGCEITGSQASYVTPVGVASPRVRHSLSQMLLQEISEHDADWGNAENPPPTVFQKDAPKGLKRLLNFARKSKPEANASGWSSPTVFSEGEDDADESKFANKRGAENLRKSTLHSMNNGNQKNSTIYEHPGQTNISRLHAQSLSQQIQDGHVSASVTTTKATRSFFSLSAFKGNK</sequence>
<feature type="compositionally biased region" description="Basic and acidic residues" evidence="1">
    <location>
        <begin position="67"/>
        <end position="94"/>
    </location>
</feature>
<feature type="compositionally biased region" description="Polar residues" evidence="1">
    <location>
        <begin position="540"/>
        <end position="558"/>
    </location>
</feature>
<evidence type="ECO:0000256" key="1">
    <source>
        <dbReference type="SAM" id="MobiDB-lite"/>
    </source>
</evidence>
<dbReference type="PANTHER" id="PTHR31008:SF5">
    <property type="entry name" value="EXPRESSED PROTEIN"/>
    <property type="match status" value="1"/>
</dbReference>
<organism evidence="2 3">
    <name type="scientific">Erythranthe guttata</name>
    <name type="common">Yellow monkey flower</name>
    <name type="synonym">Mimulus guttatus</name>
    <dbReference type="NCBI Taxonomy" id="4155"/>
    <lineage>
        <taxon>Eukaryota</taxon>
        <taxon>Viridiplantae</taxon>
        <taxon>Streptophyta</taxon>
        <taxon>Embryophyta</taxon>
        <taxon>Tracheophyta</taxon>
        <taxon>Spermatophyta</taxon>
        <taxon>Magnoliopsida</taxon>
        <taxon>eudicotyledons</taxon>
        <taxon>Gunneridae</taxon>
        <taxon>Pentapetalae</taxon>
        <taxon>asterids</taxon>
        <taxon>lamiids</taxon>
        <taxon>Lamiales</taxon>
        <taxon>Phrymaceae</taxon>
        <taxon>Erythranthe</taxon>
    </lineage>
</organism>
<proteinExistence type="predicted"/>
<feature type="compositionally biased region" description="Polar residues" evidence="1">
    <location>
        <begin position="202"/>
        <end position="216"/>
    </location>
</feature>
<keyword evidence="3" id="KW-1185">Reference proteome</keyword>
<dbReference type="AlphaFoldDB" id="A0A022PX86"/>
<protein>
    <submittedName>
        <fullName evidence="2">Uncharacterized protein</fullName>
    </submittedName>
</protein>
<accession>A0A022PX86</accession>
<evidence type="ECO:0000313" key="2">
    <source>
        <dbReference type="EMBL" id="EYU20144.1"/>
    </source>
</evidence>
<dbReference type="STRING" id="4155.A0A022PX86"/>
<dbReference type="eggNOG" id="ENOG502QQI6">
    <property type="taxonomic scope" value="Eukaryota"/>
</dbReference>
<gene>
    <name evidence="2" type="ORF">MIMGU_mgv1a003185mg</name>
</gene>
<dbReference type="EMBL" id="KI632289">
    <property type="protein sequence ID" value="EYU20144.1"/>
    <property type="molecule type" value="Genomic_DNA"/>
</dbReference>
<feature type="region of interest" description="Disordered" evidence="1">
    <location>
        <begin position="361"/>
        <end position="385"/>
    </location>
</feature>
<reference evidence="2 3" key="1">
    <citation type="journal article" date="2013" name="Proc. Natl. Acad. Sci. U.S.A.">
        <title>Fine-scale variation in meiotic recombination in Mimulus inferred from population shotgun sequencing.</title>
        <authorList>
            <person name="Hellsten U."/>
            <person name="Wright K.M."/>
            <person name="Jenkins J."/>
            <person name="Shu S."/>
            <person name="Yuan Y."/>
            <person name="Wessler S.R."/>
            <person name="Schmutz J."/>
            <person name="Willis J.H."/>
            <person name="Rokhsar D.S."/>
        </authorList>
    </citation>
    <scope>NUCLEOTIDE SEQUENCE [LARGE SCALE GENOMIC DNA]</scope>
    <source>
        <strain evidence="3">cv. DUN x IM62</strain>
    </source>
</reference>
<feature type="compositionally biased region" description="Polar residues" evidence="1">
    <location>
        <begin position="236"/>
        <end position="245"/>
    </location>
</feature>
<evidence type="ECO:0000313" key="3">
    <source>
        <dbReference type="Proteomes" id="UP000030748"/>
    </source>
</evidence>
<dbReference type="Proteomes" id="UP000030748">
    <property type="component" value="Unassembled WGS sequence"/>
</dbReference>
<dbReference type="PANTHER" id="PTHR31008">
    <property type="entry name" value="COP1-INTERACTING PROTEIN-RELATED"/>
    <property type="match status" value="1"/>
</dbReference>
<feature type="region of interest" description="Disordered" evidence="1">
    <location>
        <begin position="126"/>
        <end position="316"/>
    </location>
</feature>
<feature type="region of interest" description="Disordered" evidence="1">
    <location>
        <begin position="500"/>
        <end position="558"/>
    </location>
</feature>
<feature type="compositionally biased region" description="Polar residues" evidence="1">
    <location>
        <begin position="48"/>
        <end position="61"/>
    </location>
</feature>
<feature type="region of interest" description="Disordered" evidence="1">
    <location>
        <begin position="44"/>
        <end position="94"/>
    </location>
</feature>